<comment type="caution">
    <text evidence="2">The sequence shown here is derived from an EMBL/GenBank/DDBJ whole genome shotgun (WGS) entry which is preliminary data.</text>
</comment>
<protein>
    <submittedName>
        <fullName evidence="2">Uncharacterized protein</fullName>
    </submittedName>
</protein>
<keyword evidence="1" id="KW-0175">Coiled coil</keyword>
<evidence type="ECO:0000313" key="2">
    <source>
        <dbReference type="EMBL" id="KKN42600.1"/>
    </source>
</evidence>
<dbReference type="AlphaFoldDB" id="A0A0F9QEV3"/>
<organism evidence="2">
    <name type="scientific">marine sediment metagenome</name>
    <dbReference type="NCBI Taxonomy" id="412755"/>
    <lineage>
        <taxon>unclassified sequences</taxon>
        <taxon>metagenomes</taxon>
        <taxon>ecological metagenomes</taxon>
    </lineage>
</organism>
<feature type="coiled-coil region" evidence="1">
    <location>
        <begin position="33"/>
        <end position="67"/>
    </location>
</feature>
<reference evidence="2" key="1">
    <citation type="journal article" date="2015" name="Nature">
        <title>Complex archaea that bridge the gap between prokaryotes and eukaryotes.</title>
        <authorList>
            <person name="Spang A."/>
            <person name="Saw J.H."/>
            <person name="Jorgensen S.L."/>
            <person name="Zaremba-Niedzwiedzka K."/>
            <person name="Martijn J."/>
            <person name="Lind A.E."/>
            <person name="van Eijk R."/>
            <person name="Schleper C."/>
            <person name="Guy L."/>
            <person name="Ettema T.J."/>
        </authorList>
    </citation>
    <scope>NUCLEOTIDE SEQUENCE</scope>
</reference>
<evidence type="ECO:0000256" key="1">
    <source>
        <dbReference type="SAM" id="Coils"/>
    </source>
</evidence>
<accession>A0A0F9QEV3</accession>
<gene>
    <name evidence="2" type="ORF">LCGC14_0711500</name>
</gene>
<sequence length="73" mass="8560">MQKDVELLIIRKRALMNESFSKSNVYQAEGQELVEEINSLVELIDKKNKLEIQNQALMKELESLKAKIDKKRK</sequence>
<proteinExistence type="predicted"/>
<name>A0A0F9QEV3_9ZZZZ</name>
<dbReference type="EMBL" id="LAZR01001569">
    <property type="protein sequence ID" value="KKN42600.1"/>
    <property type="molecule type" value="Genomic_DNA"/>
</dbReference>